<evidence type="ECO:0000256" key="1">
    <source>
        <dbReference type="ARBA" id="ARBA00001964"/>
    </source>
</evidence>
<evidence type="ECO:0000256" key="3">
    <source>
        <dbReference type="ARBA" id="ARBA00011301"/>
    </source>
</evidence>
<dbReference type="Proteomes" id="UP000193207">
    <property type="component" value="Unassembled WGS sequence"/>
</dbReference>
<gene>
    <name evidence="9" type="primary">bfmBAB_2</name>
    <name evidence="9" type="ORF">ROH8110_03383</name>
</gene>
<dbReference type="Pfam" id="PF00676">
    <property type="entry name" value="E1_dh"/>
    <property type="match status" value="1"/>
</dbReference>
<dbReference type="AlphaFoldDB" id="A0A1X6ZSR7"/>
<feature type="domain" description="Transketolase-like pyrimidine-binding" evidence="8">
    <location>
        <begin position="414"/>
        <end position="589"/>
    </location>
</feature>
<dbReference type="Pfam" id="PF02779">
    <property type="entry name" value="Transket_pyr"/>
    <property type="match status" value="1"/>
</dbReference>
<dbReference type="RefSeq" id="WP_085818890.1">
    <property type="nucleotide sequence ID" value="NZ_FWFU01000004.1"/>
</dbReference>
<reference evidence="9 10" key="1">
    <citation type="submission" date="2017-03" db="EMBL/GenBank/DDBJ databases">
        <authorList>
            <person name="Afonso C.L."/>
            <person name="Miller P.J."/>
            <person name="Scott M.A."/>
            <person name="Spackman E."/>
            <person name="Goraichik I."/>
            <person name="Dimitrov K.M."/>
            <person name="Suarez D.L."/>
            <person name="Swayne D.E."/>
        </authorList>
    </citation>
    <scope>NUCLEOTIDE SEQUENCE [LARGE SCALE GENOMIC DNA]</scope>
    <source>
        <strain evidence="9 10">CECT 8110</strain>
    </source>
</reference>
<comment type="cofactor">
    <cofactor evidence="1">
        <name>thiamine diphosphate</name>
        <dbReference type="ChEBI" id="CHEBI:58937"/>
    </cofactor>
</comment>
<dbReference type="OrthoDB" id="9780894at2"/>
<dbReference type="InterPro" id="IPR029061">
    <property type="entry name" value="THDP-binding"/>
</dbReference>
<keyword evidence="10" id="KW-1185">Reference proteome</keyword>
<name>A0A1X6ZSR7_9RHOB</name>
<evidence type="ECO:0000256" key="5">
    <source>
        <dbReference type="ARBA" id="ARBA00023002"/>
    </source>
</evidence>
<accession>A0A1X6ZSR7</accession>
<dbReference type="InterPro" id="IPR009014">
    <property type="entry name" value="Transketo_C/PFOR_II"/>
</dbReference>
<comment type="function">
    <text evidence="2">E1 component of the 2-oxoglutarate dehydrogenase (OGDH) complex which catalyzes the decarboxylation of 2-oxoglutarate, the first step in the conversion of 2-oxoglutarate to succinyl-CoA and CO(2).</text>
</comment>
<dbReference type="SUPFAM" id="SSF52922">
    <property type="entry name" value="TK C-terminal domain-like"/>
    <property type="match status" value="1"/>
</dbReference>
<keyword evidence="6" id="KW-0786">Thiamine pyrophosphate</keyword>
<evidence type="ECO:0000256" key="6">
    <source>
        <dbReference type="ARBA" id="ARBA00023052"/>
    </source>
</evidence>
<dbReference type="GO" id="GO:0016624">
    <property type="term" value="F:oxidoreductase activity, acting on the aldehyde or oxo group of donors, disulfide as acceptor"/>
    <property type="evidence" value="ECO:0007669"/>
    <property type="project" value="InterPro"/>
</dbReference>
<evidence type="ECO:0000313" key="9">
    <source>
        <dbReference type="EMBL" id="SLN60379.1"/>
    </source>
</evidence>
<evidence type="ECO:0000313" key="10">
    <source>
        <dbReference type="Proteomes" id="UP000193207"/>
    </source>
</evidence>
<sequence length="746" mass="81292">MSQPASKPLPGATDSRNLAPLEIETPCWTLSADDDDLRAVPVPELAAMLEQLFLIRHFEERLLELSKEGLLHGPAHASIGQEGAAVGLMSALDSADKINGTHRMHHQFLAKTLNHARVAGYNPLEQEVSQQSQEVLFSTYSEILGLSSGYCGGRGGSMHLREPGAGVLGSNAIVGGNIPHAVGYALADRMRGSDAISVAFFGDGAMQMGTAYEAMNLAALYKTSTVFVVENNLYAVSTHLSEQTRETRLSARGLALGVPSITFDGMDVIAARRAMEIARSLMAETPGPVLLEARTYRHLHQSGPLRGSAFGYRDKDEEDAWLERDPTRTFPARLERLGILDAADTDRLRTRAQGAVDAVLDRLIEGSGDSRRLLPSLWPDPATVEFGIRGDLSELKDRRQQEESDLAETDSREARFQDVISESMLLNMERFDNLFIMGEDVHRLRGGTAGATRGIGERFPDRLLGTPICENGFTGVALGAALNGMRPVVEIMYPDFALVAADQLFNQIAKVRHMFGGGFPVPVVVRSRVTQGTGYGSQHSMDAAGLFTLYPGWRVVAASTPHDYIGLLNAAVACDDPVLVLEYHQLFSKKGRVPASDWDYIVPFGKARVARQGRDATILTYGPMVDICCEVADSTGLDAEVIDLRTLDPLGLDWDTIETSLRKTNALLMVEQTTRGTSIGSRIVNDAQRRLFNLLDYEILHVTGTESSAVVSKVLEEAAFARASDVEAALRQVIGDRNLNRTEVMK</sequence>
<organism evidence="9 10">
    <name type="scientific">Roseovarius halotolerans</name>
    <dbReference type="NCBI Taxonomy" id="505353"/>
    <lineage>
        <taxon>Bacteria</taxon>
        <taxon>Pseudomonadati</taxon>
        <taxon>Pseudomonadota</taxon>
        <taxon>Alphaproteobacteria</taxon>
        <taxon>Rhodobacterales</taxon>
        <taxon>Roseobacteraceae</taxon>
        <taxon>Roseovarius</taxon>
    </lineage>
</organism>
<dbReference type="InterPro" id="IPR005475">
    <property type="entry name" value="Transketolase-like_Pyr-bd"/>
</dbReference>
<evidence type="ECO:0000256" key="2">
    <source>
        <dbReference type="ARBA" id="ARBA00003906"/>
    </source>
</evidence>
<evidence type="ECO:0000256" key="7">
    <source>
        <dbReference type="ARBA" id="ARBA00030680"/>
    </source>
</evidence>
<evidence type="ECO:0000259" key="8">
    <source>
        <dbReference type="SMART" id="SM00861"/>
    </source>
</evidence>
<dbReference type="CDD" id="cd02000">
    <property type="entry name" value="TPP_E1_PDC_ADC_BCADC"/>
    <property type="match status" value="1"/>
</dbReference>
<dbReference type="SMART" id="SM00861">
    <property type="entry name" value="Transket_pyr"/>
    <property type="match status" value="1"/>
</dbReference>
<dbReference type="Pfam" id="PF02780">
    <property type="entry name" value="Transketolase_C"/>
    <property type="match status" value="1"/>
</dbReference>
<dbReference type="Gene3D" id="3.40.50.970">
    <property type="match status" value="2"/>
</dbReference>
<protein>
    <recommendedName>
        <fullName evidence="4">2-oxoglutarate dehydrogenase E1 component</fullName>
    </recommendedName>
    <alternativeName>
        <fullName evidence="7">Alpha-ketoglutarate dehydrogenase</fullName>
    </alternativeName>
</protein>
<keyword evidence="5 9" id="KW-0560">Oxidoreductase</keyword>
<comment type="subunit">
    <text evidence="3">Homodimer. Part of the 2-oxoglutarate dehydrogenase (OGDH) complex composed of E1 (2-oxoglutarate dehydrogenase), E2 (dihydrolipoamide succinyltransferase) and E3 (dihydrolipoamide dehydrogenase); the complex contains multiple copies of the three enzymatic components (E1, E2 and E3).</text>
</comment>
<dbReference type="EMBL" id="FWFU01000004">
    <property type="protein sequence ID" value="SLN60379.1"/>
    <property type="molecule type" value="Genomic_DNA"/>
</dbReference>
<dbReference type="PANTHER" id="PTHR43257">
    <property type="entry name" value="PYRUVATE DEHYDROGENASE E1 COMPONENT BETA SUBUNIT"/>
    <property type="match status" value="1"/>
</dbReference>
<proteinExistence type="predicted"/>
<dbReference type="PANTHER" id="PTHR43257:SF2">
    <property type="entry name" value="PYRUVATE DEHYDROGENASE E1 COMPONENT SUBUNIT BETA"/>
    <property type="match status" value="1"/>
</dbReference>
<dbReference type="SUPFAM" id="SSF52518">
    <property type="entry name" value="Thiamin diphosphate-binding fold (THDP-binding)"/>
    <property type="match status" value="2"/>
</dbReference>
<dbReference type="Gene3D" id="3.40.50.920">
    <property type="match status" value="1"/>
</dbReference>
<evidence type="ECO:0000256" key="4">
    <source>
        <dbReference type="ARBA" id="ARBA00013321"/>
    </source>
</evidence>
<dbReference type="InterPro" id="IPR001017">
    <property type="entry name" value="DH_E1"/>
</dbReference>
<dbReference type="InterPro" id="IPR033248">
    <property type="entry name" value="Transketolase_C"/>
</dbReference>